<dbReference type="InterPro" id="IPR036527">
    <property type="entry name" value="SCP2_sterol-bd_dom_sf"/>
</dbReference>
<reference evidence="4" key="2">
    <citation type="submission" date="2023-07" db="EMBL/GenBank/DDBJ databases">
        <title>Shewanella mangrovi sp. nov., an acetaldehyde- degrading bacterium isolated from mangrove sediment.</title>
        <authorList>
            <person name="Liu Y."/>
        </authorList>
    </citation>
    <scope>NUCLEOTIDE SEQUENCE [LARGE SCALE GENOMIC DNA]</scope>
    <source>
        <strain evidence="4">C32</strain>
    </source>
</reference>
<comment type="caution">
    <text evidence="3">The sequence shown here is derived from an EMBL/GenBank/DDBJ whole genome shotgun (WGS) entry which is preliminary data.</text>
</comment>
<reference evidence="3 4" key="1">
    <citation type="submission" date="2022-02" db="EMBL/GenBank/DDBJ databases">
        <authorList>
            <person name="Zhuang L."/>
        </authorList>
    </citation>
    <scope>NUCLEOTIDE SEQUENCE [LARGE SCALE GENOMIC DNA]</scope>
    <source>
        <strain evidence="3 4">C32</strain>
    </source>
</reference>
<accession>A0ABT2FG47</accession>
<sequence>MPFIFPRQIADAVISKAPNLLAKPLVLTPFPLKKQLLLQLSRALLQEALAQGALAFLTDKWVAIEVTDLQLSFEIGYQQGLLVRPVTAADVTFRAKSDDLLLIAAGIEDPDSLFFRRELSIEGDTELGLQVKNLLTSLDHDQLAPVLKLGLSSVSKVLVWLQQQSSTKTAIYL</sequence>
<feature type="domain" description="SCP2" evidence="2">
    <location>
        <begin position="44"/>
        <end position="135"/>
    </location>
</feature>
<dbReference type="PANTHER" id="PTHR10094:SF25">
    <property type="entry name" value="SCP2 STEROL-BINDING DOMAIN-CONTAINING PROTEIN 1"/>
    <property type="match status" value="1"/>
</dbReference>
<proteinExistence type="inferred from homology"/>
<comment type="similarity">
    <text evidence="1">Belongs to the UbiT family.</text>
</comment>
<dbReference type="Gene3D" id="3.30.1050.10">
    <property type="entry name" value="SCP2 sterol-binding domain"/>
    <property type="match status" value="1"/>
</dbReference>
<dbReference type="InterPro" id="IPR003033">
    <property type="entry name" value="SCP2_sterol-bd_dom"/>
</dbReference>
<keyword evidence="4" id="KW-1185">Reference proteome</keyword>
<organism evidence="3 4">
    <name type="scientific">Shewanella electrica</name>
    <dbReference type="NCBI Taxonomy" id="515560"/>
    <lineage>
        <taxon>Bacteria</taxon>
        <taxon>Pseudomonadati</taxon>
        <taxon>Pseudomonadota</taxon>
        <taxon>Gammaproteobacteria</taxon>
        <taxon>Alteromonadales</taxon>
        <taxon>Shewanellaceae</taxon>
        <taxon>Shewanella</taxon>
    </lineage>
</organism>
<keyword evidence="1" id="KW-0831">Ubiquinone biosynthesis</keyword>
<evidence type="ECO:0000313" key="3">
    <source>
        <dbReference type="EMBL" id="MCS4555277.1"/>
    </source>
</evidence>
<name>A0ABT2FG47_9GAMM</name>
<dbReference type="Pfam" id="PF02036">
    <property type="entry name" value="SCP2"/>
    <property type="match status" value="1"/>
</dbReference>
<comment type="pathway">
    <text evidence="1">Cofactor biosynthesis; ubiquinone biosynthesis.</text>
</comment>
<evidence type="ECO:0000313" key="4">
    <source>
        <dbReference type="Proteomes" id="UP001201549"/>
    </source>
</evidence>
<protein>
    <recommendedName>
        <fullName evidence="1">Ubiquinone biosynthesis accessory factor UbiT</fullName>
    </recommendedName>
</protein>
<evidence type="ECO:0000256" key="1">
    <source>
        <dbReference type="HAMAP-Rule" id="MF_02231"/>
    </source>
</evidence>
<comment type="function">
    <text evidence="1">Required for O(2)-independent ubiquinone (coenzyme Q) biosynthesis. Likely functions as an accessory factor.</text>
</comment>
<dbReference type="Proteomes" id="UP001201549">
    <property type="component" value="Unassembled WGS sequence"/>
</dbReference>
<dbReference type="InterPro" id="IPR016830">
    <property type="entry name" value="UbiT"/>
</dbReference>
<dbReference type="PIRSF" id="PIRSF025550">
    <property type="entry name" value="UCP025550_lpd_carrier"/>
    <property type="match status" value="1"/>
</dbReference>
<dbReference type="PANTHER" id="PTHR10094">
    <property type="entry name" value="STEROL CARRIER PROTEIN 2 SCP-2 FAMILY PROTEIN"/>
    <property type="match status" value="1"/>
</dbReference>
<dbReference type="EMBL" id="JAKOGG010000001">
    <property type="protein sequence ID" value="MCS4555277.1"/>
    <property type="molecule type" value="Genomic_DNA"/>
</dbReference>
<evidence type="ECO:0000259" key="2">
    <source>
        <dbReference type="Pfam" id="PF02036"/>
    </source>
</evidence>
<gene>
    <name evidence="1" type="primary">ubiT</name>
    <name evidence="3" type="ORF">L9G74_02380</name>
</gene>
<dbReference type="SUPFAM" id="SSF55718">
    <property type="entry name" value="SCP-like"/>
    <property type="match status" value="1"/>
</dbReference>
<dbReference type="HAMAP" id="MF_02231">
    <property type="entry name" value="UbiT"/>
    <property type="match status" value="1"/>
</dbReference>